<comment type="caution">
    <text evidence="2">The sequence shown here is derived from an EMBL/GenBank/DDBJ whole genome shotgun (WGS) entry which is preliminary data.</text>
</comment>
<proteinExistence type="predicted"/>
<dbReference type="AlphaFoldDB" id="A0A918FZZ7"/>
<dbReference type="EMBL" id="BMTL01000024">
    <property type="protein sequence ID" value="GGS07835.1"/>
    <property type="molecule type" value="Genomic_DNA"/>
</dbReference>
<feature type="compositionally biased region" description="Gly residues" evidence="1">
    <location>
        <begin position="77"/>
        <end position="88"/>
    </location>
</feature>
<sequence length="778" mass="85554">MSVEEETGATPSAEPDTAAEAQTDPVRSAPEPQTDEARADGARTDQARTDEARTDEAGSRGEPPPGPTPRANRAGGRENGGGGTGGGANENAGNSGDPLLGEETTDFGAHLRERRHGINAHRAAVSGAGMAMYVENLNSDGRQPVGVRVSPFTQDRVLELHEDVPHQAEMARSLKEHRVVVLWGRPGSGRRSTAAVLLAEQVPRYQIRVLHAEGGGDPLRGLCEQPGKLTEDNGYLLDAGDRPVTPELLDRLVQSATDRRVCLVVFGTRAATGTDPMRGQVFEHIHPPLRDVLRRHLVALLSDHGDHCPRAREGEPPRCDAAVVDRYVTQVLDHPEVQPLIKAPPVGQVVELARYLAGKVHSEDPDLLGIWRDRMRHLARRMLSSEGELEEGTPVNPHVQSFRMAYAMFHLHPLADAFAAGEVLSAEILPLFETRESTPPNHVFNRDLARLIPADMRSAEDQEADTPRRAHLVDVDLLHAFLEVAWHDYDSLRRPLLNWLTALLGRSDLDLERVRVRVAEIAGILLRHDFDGVYRQLIRPWANGRSAVYRQCAAVAMEAAFLDEELRDRAAGQAGAWANSPRRLLQDTAARTYGTQIGLADVPAALRRLTALGSRPELAASSSVAFSTSWLFLHGATAPVIAQVRAWLDAPSDHLPRHAMRTMITLGRFSSGPGRQGRPALAEQALVDEKLPDLLADLWTRTMLSSETSTRAWDLMRQWLVAADGHEDLAALFETLAVRIFSGPLNRRALWHLRVWRMRHTTSPTLRRIEHAVRSSGG</sequence>
<name>A0A918FZZ7_9ACTN</name>
<feature type="region of interest" description="Disordered" evidence="1">
    <location>
        <begin position="1"/>
        <end position="103"/>
    </location>
</feature>
<evidence type="ECO:0000313" key="3">
    <source>
        <dbReference type="Proteomes" id="UP000606194"/>
    </source>
</evidence>
<reference evidence="2" key="1">
    <citation type="journal article" date="2014" name="Int. J. Syst. Evol. Microbiol.">
        <title>Complete genome sequence of Corynebacterium casei LMG S-19264T (=DSM 44701T), isolated from a smear-ripened cheese.</title>
        <authorList>
            <consortium name="US DOE Joint Genome Institute (JGI-PGF)"/>
            <person name="Walter F."/>
            <person name="Albersmeier A."/>
            <person name="Kalinowski J."/>
            <person name="Ruckert C."/>
        </authorList>
    </citation>
    <scope>NUCLEOTIDE SEQUENCE</scope>
    <source>
        <strain evidence="2">JCM 4386</strain>
    </source>
</reference>
<reference evidence="2" key="2">
    <citation type="submission" date="2020-09" db="EMBL/GenBank/DDBJ databases">
        <authorList>
            <person name="Sun Q."/>
            <person name="Ohkuma M."/>
        </authorList>
    </citation>
    <scope>NUCLEOTIDE SEQUENCE</scope>
    <source>
        <strain evidence="2">JCM 4386</strain>
    </source>
</reference>
<feature type="compositionally biased region" description="Basic and acidic residues" evidence="1">
    <location>
        <begin position="35"/>
        <end position="59"/>
    </location>
</feature>
<protein>
    <submittedName>
        <fullName evidence="2">Uncharacterized protein</fullName>
    </submittedName>
</protein>
<keyword evidence="3" id="KW-1185">Reference proteome</keyword>
<dbReference type="Proteomes" id="UP000606194">
    <property type="component" value="Unassembled WGS sequence"/>
</dbReference>
<organism evidence="2 3">
    <name type="scientific">Streptomyces humidus</name>
    <dbReference type="NCBI Taxonomy" id="52259"/>
    <lineage>
        <taxon>Bacteria</taxon>
        <taxon>Bacillati</taxon>
        <taxon>Actinomycetota</taxon>
        <taxon>Actinomycetes</taxon>
        <taxon>Kitasatosporales</taxon>
        <taxon>Streptomycetaceae</taxon>
        <taxon>Streptomyces</taxon>
    </lineage>
</organism>
<dbReference type="RefSeq" id="WP_190151884.1">
    <property type="nucleotide sequence ID" value="NZ_BMTL01000024.1"/>
</dbReference>
<accession>A0A918FZZ7</accession>
<evidence type="ECO:0000256" key="1">
    <source>
        <dbReference type="SAM" id="MobiDB-lite"/>
    </source>
</evidence>
<gene>
    <name evidence="2" type="ORF">GCM10010269_53590</name>
</gene>
<evidence type="ECO:0000313" key="2">
    <source>
        <dbReference type="EMBL" id="GGS07835.1"/>
    </source>
</evidence>